<proteinExistence type="predicted"/>
<keyword evidence="4" id="KW-1185">Reference proteome</keyword>
<evidence type="ECO:0000313" key="4">
    <source>
        <dbReference type="Proteomes" id="UP001596023"/>
    </source>
</evidence>
<comment type="caution">
    <text evidence="3">The sequence shown here is derived from an EMBL/GenBank/DDBJ whole genome shotgun (WGS) entry which is preliminary data.</text>
</comment>
<feature type="transmembrane region" description="Helical" evidence="1">
    <location>
        <begin position="79"/>
        <end position="105"/>
    </location>
</feature>
<sequence length="290" mass="32918">METHEKIRLNGNRDFSGNFDMAIKFIKQNFGPIARGLSYLIPLLLIAAFCIPNLFSMYYQMGTHGLNNPYEDFTVSSFLMAAIGYILLWLAMFAMILFTISYMSMYVKSDDGVVDNIQVWKKTAKVALPAFGASILFGLAFTIGFVLCIIPGIIVMVYLGFYLYAYINEDLGIMDSFQRSIELVRNNFWITLGYGLVFVIILSLIGSVFAIPYYIGLIASTFQVKFFANDFFFILSIMILFVGSLFSYIIMYTAMGVMYYSHRNKIEGNDLEFEIDSIGNHNDTPPSIPY</sequence>
<organism evidence="3 4">
    <name type="scientific">Dysgonomonas termitidis</name>
    <dbReference type="NCBI Taxonomy" id="1516126"/>
    <lineage>
        <taxon>Bacteria</taxon>
        <taxon>Pseudomonadati</taxon>
        <taxon>Bacteroidota</taxon>
        <taxon>Bacteroidia</taxon>
        <taxon>Bacteroidales</taxon>
        <taxon>Dysgonomonadaceae</taxon>
        <taxon>Dysgonomonas</taxon>
    </lineage>
</organism>
<dbReference type="InterPro" id="IPR057169">
    <property type="entry name" value="DUF7847"/>
</dbReference>
<feature type="transmembrane region" description="Helical" evidence="1">
    <location>
        <begin position="126"/>
        <end position="143"/>
    </location>
</feature>
<dbReference type="RefSeq" id="WP_379997146.1">
    <property type="nucleotide sequence ID" value="NZ_JBHSGN010000077.1"/>
</dbReference>
<feature type="transmembrane region" description="Helical" evidence="1">
    <location>
        <begin position="149"/>
        <end position="167"/>
    </location>
</feature>
<gene>
    <name evidence="3" type="ORF">ACFO6W_13165</name>
</gene>
<keyword evidence="1" id="KW-0812">Transmembrane</keyword>
<dbReference type="Proteomes" id="UP001596023">
    <property type="component" value="Unassembled WGS sequence"/>
</dbReference>
<name>A0ABV9KY14_9BACT</name>
<feature type="domain" description="DUF7847" evidence="2">
    <location>
        <begin position="126"/>
        <end position="248"/>
    </location>
</feature>
<evidence type="ECO:0000259" key="2">
    <source>
        <dbReference type="Pfam" id="PF25231"/>
    </source>
</evidence>
<reference evidence="4" key="1">
    <citation type="journal article" date="2019" name="Int. J. Syst. Evol. Microbiol.">
        <title>The Global Catalogue of Microorganisms (GCM) 10K type strain sequencing project: providing services to taxonomists for standard genome sequencing and annotation.</title>
        <authorList>
            <consortium name="The Broad Institute Genomics Platform"/>
            <consortium name="The Broad Institute Genome Sequencing Center for Infectious Disease"/>
            <person name="Wu L."/>
            <person name="Ma J."/>
        </authorList>
    </citation>
    <scope>NUCLEOTIDE SEQUENCE [LARGE SCALE GENOMIC DNA]</scope>
    <source>
        <strain evidence="4">CCUG 66188</strain>
    </source>
</reference>
<evidence type="ECO:0000313" key="3">
    <source>
        <dbReference type="EMBL" id="MFC4674648.1"/>
    </source>
</evidence>
<feature type="transmembrane region" description="Helical" evidence="1">
    <location>
        <begin position="231"/>
        <end position="255"/>
    </location>
</feature>
<accession>A0ABV9KY14</accession>
<feature type="transmembrane region" description="Helical" evidence="1">
    <location>
        <begin position="37"/>
        <end position="59"/>
    </location>
</feature>
<dbReference type="EMBL" id="JBHSGN010000077">
    <property type="protein sequence ID" value="MFC4674648.1"/>
    <property type="molecule type" value="Genomic_DNA"/>
</dbReference>
<dbReference type="Pfam" id="PF25231">
    <property type="entry name" value="DUF7847"/>
    <property type="match status" value="1"/>
</dbReference>
<feature type="transmembrane region" description="Helical" evidence="1">
    <location>
        <begin position="188"/>
        <end position="211"/>
    </location>
</feature>
<evidence type="ECO:0000256" key="1">
    <source>
        <dbReference type="SAM" id="Phobius"/>
    </source>
</evidence>
<keyword evidence="1" id="KW-1133">Transmembrane helix</keyword>
<protein>
    <recommendedName>
        <fullName evidence="2">DUF7847 domain-containing protein</fullName>
    </recommendedName>
</protein>
<keyword evidence="1" id="KW-0472">Membrane</keyword>